<comment type="similarity">
    <text evidence="1">Belongs to the bHLH protein family.</text>
</comment>
<evidence type="ECO:0000259" key="6">
    <source>
        <dbReference type="PROSITE" id="PS50888"/>
    </source>
</evidence>
<protein>
    <submittedName>
        <fullName evidence="7">Helix-loop-helix DNA-binding domain</fullName>
    </submittedName>
</protein>
<dbReference type="InterPro" id="IPR036638">
    <property type="entry name" value="HLH_DNA-bd_sf"/>
</dbReference>
<dbReference type="GO" id="GO:0005634">
    <property type="term" value="C:nucleus"/>
    <property type="evidence" value="ECO:0007669"/>
    <property type="project" value="UniProtKB-SubCell"/>
</dbReference>
<reference evidence="7" key="1">
    <citation type="submission" date="2022-05" db="EMBL/GenBank/DDBJ databases">
        <title>The Musa troglodytarum L. genome provides insights into the mechanism of non-climacteric behaviour and enrichment of carotenoids.</title>
        <authorList>
            <person name="Wang J."/>
        </authorList>
    </citation>
    <scope>NUCLEOTIDE SEQUENCE</scope>
    <source>
        <tissue evidence="7">Leaf</tissue>
    </source>
</reference>
<name>A0A9E7LD38_9LILI</name>
<evidence type="ECO:0000313" key="9">
    <source>
        <dbReference type="Proteomes" id="UP001055439"/>
    </source>
</evidence>
<evidence type="ECO:0000256" key="1">
    <source>
        <dbReference type="ARBA" id="ARBA00005510"/>
    </source>
</evidence>
<dbReference type="SUPFAM" id="SSF47459">
    <property type="entry name" value="HLH, helix-loop-helix DNA-binding domain"/>
    <property type="match status" value="1"/>
</dbReference>
<dbReference type="GO" id="GO:0010052">
    <property type="term" value="P:guard cell differentiation"/>
    <property type="evidence" value="ECO:0007669"/>
    <property type="project" value="InterPro"/>
</dbReference>
<dbReference type="EMBL" id="CP097511">
    <property type="protein sequence ID" value="URE47657.1"/>
    <property type="molecule type" value="Genomic_DNA"/>
</dbReference>
<keyword evidence="4" id="KW-0804">Transcription</keyword>
<dbReference type="AlphaFoldDB" id="A0A9E7LD38"/>
<organism evidence="7 9">
    <name type="scientific">Musa troglodytarum</name>
    <name type="common">fe'i banana</name>
    <dbReference type="NCBI Taxonomy" id="320322"/>
    <lineage>
        <taxon>Eukaryota</taxon>
        <taxon>Viridiplantae</taxon>
        <taxon>Streptophyta</taxon>
        <taxon>Embryophyta</taxon>
        <taxon>Tracheophyta</taxon>
        <taxon>Spermatophyta</taxon>
        <taxon>Magnoliopsida</taxon>
        <taxon>Liliopsida</taxon>
        <taxon>Zingiberales</taxon>
        <taxon>Musaceae</taxon>
        <taxon>Musa</taxon>
    </lineage>
</organism>
<evidence type="ECO:0000313" key="7">
    <source>
        <dbReference type="EMBL" id="URE46310.1"/>
    </source>
</evidence>
<dbReference type="PROSITE" id="PS50888">
    <property type="entry name" value="BHLH"/>
    <property type="match status" value="1"/>
</dbReference>
<keyword evidence="2" id="KW-0805">Transcription regulation</keyword>
<evidence type="ECO:0000256" key="5">
    <source>
        <dbReference type="SAM" id="MobiDB-lite"/>
    </source>
</evidence>
<dbReference type="GO" id="GO:0003677">
    <property type="term" value="F:DNA binding"/>
    <property type="evidence" value="ECO:0007669"/>
    <property type="project" value="UniProtKB-KW"/>
</dbReference>
<dbReference type="PANTHER" id="PTHR46684">
    <property type="entry name" value="TRANSCRIPTION FACTOR FAMA"/>
    <property type="match status" value="1"/>
</dbReference>
<dbReference type="GO" id="GO:0045893">
    <property type="term" value="P:positive regulation of DNA-templated transcription"/>
    <property type="evidence" value="ECO:0007669"/>
    <property type="project" value="TreeGrafter"/>
</dbReference>
<dbReference type="InterPro" id="IPR044283">
    <property type="entry name" value="FAMA/SPEECHLESS/MUTE-like"/>
</dbReference>
<feature type="compositionally biased region" description="Pro residues" evidence="5">
    <location>
        <begin position="60"/>
        <end position="78"/>
    </location>
</feature>
<evidence type="ECO:0000256" key="3">
    <source>
        <dbReference type="ARBA" id="ARBA00023125"/>
    </source>
</evidence>
<dbReference type="EMBL" id="CP097511">
    <property type="protein sequence ID" value="URE46310.1"/>
    <property type="molecule type" value="Genomic_DNA"/>
</dbReference>
<dbReference type="Gene3D" id="4.10.280.10">
    <property type="entry name" value="Helix-loop-helix DNA-binding domain"/>
    <property type="match status" value="1"/>
</dbReference>
<feature type="compositionally biased region" description="Low complexity" evidence="5">
    <location>
        <begin position="111"/>
        <end position="124"/>
    </location>
</feature>
<feature type="domain" description="BHLH" evidence="6">
    <location>
        <begin position="1"/>
        <end position="36"/>
    </location>
</feature>
<dbReference type="InterPro" id="IPR011598">
    <property type="entry name" value="bHLH_dom"/>
</dbReference>
<dbReference type="GO" id="GO:0046983">
    <property type="term" value="F:protein dimerization activity"/>
    <property type="evidence" value="ECO:0007669"/>
    <property type="project" value="InterPro"/>
</dbReference>
<accession>A0A9E7LD38</accession>
<evidence type="ECO:0000256" key="2">
    <source>
        <dbReference type="ARBA" id="ARBA00023015"/>
    </source>
</evidence>
<evidence type="ECO:0000313" key="8">
    <source>
        <dbReference type="EMBL" id="URE47657.1"/>
    </source>
</evidence>
<keyword evidence="3 7" id="KW-0238">DNA-binding</keyword>
<gene>
    <name evidence="8" type="ORF">MUK42_14128</name>
    <name evidence="7" type="ORF">MUK42_23941</name>
</gene>
<sequence length="235" mass="25896">MNEQLSVLRSLMPFFYAKRGDQATIIGGAVEYIKELQQVLQSLEAKKQRKAYGEVVLSPRPVPSPRPPHWSPRPPPLSPRMALPIGPRTPQPGSPYMPRMQQNYAPPTVPPSHESSPSFGSSASELTANSNSAVAEVEVKFSGPNVILKTVSHRIRGQVLKIVAALEGLALEILHVSISITDDTMLNSFTIKVRTTTTAHQMWFCWYSHSKMSSFSFLLLCLLTLSNKAASQDSL</sequence>
<dbReference type="PANTHER" id="PTHR46684:SF4">
    <property type="entry name" value="TRANSCRIPTION FACTOR SPEECHLESS"/>
    <property type="match status" value="1"/>
</dbReference>
<dbReference type="GO" id="GO:0003700">
    <property type="term" value="F:DNA-binding transcription factor activity"/>
    <property type="evidence" value="ECO:0007669"/>
    <property type="project" value="InterPro"/>
</dbReference>
<proteinExistence type="inferred from homology"/>
<dbReference type="Proteomes" id="UP001055439">
    <property type="component" value="Chromosome 9"/>
</dbReference>
<evidence type="ECO:0000256" key="4">
    <source>
        <dbReference type="ARBA" id="ARBA00023163"/>
    </source>
</evidence>
<dbReference type="Pfam" id="PF00010">
    <property type="entry name" value="HLH"/>
    <property type="match status" value="1"/>
</dbReference>
<keyword evidence="9" id="KW-1185">Reference proteome</keyword>
<dbReference type="OrthoDB" id="675169at2759"/>
<feature type="region of interest" description="Disordered" evidence="5">
    <location>
        <begin position="56"/>
        <end position="125"/>
    </location>
</feature>